<evidence type="ECO:0000256" key="1">
    <source>
        <dbReference type="SAM" id="Coils"/>
    </source>
</evidence>
<dbReference type="Gene3D" id="1.10.10.60">
    <property type="entry name" value="Homeodomain-like"/>
    <property type="match status" value="1"/>
</dbReference>
<sequence>MTQNYKPAYPPEFRQQMVELVALGKCPKQLSKEFGCHYTSIQTWCRAAGVPIRSSQAIAFAATSSVASLSANERQELLELRKKLKRVEMERDILAKATAWFANNKD</sequence>
<dbReference type="KEGG" id="nur:ATY38_09110"/>
<dbReference type="RefSeq" id="WP_062558874.1">
    <property type="nucleotide sequence ID" value="NZ_CP013341.1"/>
</dbReference>
<dbReference type="KEGG" id="nur:ATY38_12345"/>
<accession>A0A0S3AL98</accession>
<evidence type="ECO:0000313" key="6">
    <source>
        <dbReference type="Proteomes" id="UP000244110"/>
    </source>
</evidence>
<dbReference type="Proteomes" id="UP000219335">
    <property type="component" value="Unassembled WGS sequence"/>
</dbReference>
<dbReference type="KEGG" id="nur:ATY38_14580"/>
<dbReference type="SUPFAM" id="SSF46689">
    <property type="entry name" value="Homeodomain-like"/>
    <property type="match status" value="1"/>
</dbReference>
<evidence type="ECO:0000313" key="5">
    <source>
        <dbReference type="Proteomes" id="UP000219335"/>
    </source>
</evidence>
<gene>
    <name evidence="2" type="ORF">C8R28_10021</name>
    <name evidence="3" type="ORF">SAMN06297164_0673</name>
    <name evidence="4" type="ORF">SAMN06297164_3367</name>
</gene>
<evidence type="ECO:0000313" key="3">
    <source>
        <dbReference type="EMBL" id="SOD16637.1"/>
    </source>
</evidence>
<evidence type="ECO:0000313" key="4">
    <source>
        <dbReference type="EMBL" id="SOD22145.1"/>
    </source>
</evidence>
<protein>
    <submittedName>
        <fullName evidence="2">Transposase</fullName>
    </submittedName>
</protein>
<dbReference type="EMBL" id="OCMU01000001">
    <property type="protein sequence ID" value="SOD16637.1"/>
    <property type="molecule type" value="Genomic_DNA"/>
</dbReference>
<evidence type="ECO:0000313" key="2">
    <source>
        <dbReference type="EMBL" id="PTQ88003.1"/>
    </source>
</evidence>
<name>A0A0S3AL98_9PROT</name>
<organism evidence="2 6">
    <name type="scientific">Nitrosomonas ureae</name>
    <dbReference type="NCBI Taxonomy" id="44577"/>
    <lineage>
        <taxon>Bacteria</taxon>
        <taxon>Pseudomonadati</taxon>
        <taxon>Pseudomonadota</taxon>
        <taxon>Betaproteobacteria</taxon>
        <taxon>Nitrosomonadales</taxon>
        <taxon>Nitrosomonadaceae</taxon>
        <taxon>Nitrosomonas</taxon>
    </lineage>
</organism>
<dbReference type="KEGG" id="nur:ATY38_13220"/>
<dbReference type="EMBL" id="OCMU01000003">
    <property type="protein sequence ID" value="SOD22145.1"/>
    <property type="molecule type" value="Genomic_DNA"/>
</dbReference>
<feature type="coiled-coil region" evidence="1">
    <location>
        <begin position="70"/>
        <end position="97"/>
    </location>
</feature>
<keyword evidence="1" id="KW-0175">Coiled coil</keyword>
<reference evidence="2 6" key="2">
    <citation type="submission" date="2018-04" db="EMBL/GenBank/DDBJ databases">
        <title>Active sludge and wastewater microbial communities from Klosterneuburg, Austria.</title>
        <authorList>
            <person name="Wagner M."/>
        </authorList>
    </citation>
    <scope>NUCLEOTIDE SEQUENCE [LARGE SCALE GENOMIC DNA]</scope>
    <source>
        <strain evidence="2 6">Nm4</strain>
    </source>
</reference>
<dbReference type="EMBL" id="QAOL01000002">
    <property type="protein sequence ID" value="PTQ88003.1"/>
    <property type="molecule type" value="Genomic_DNA"/>
</dbReference>
<reference evidence="3 5" key="1">
    <citation type="submission" date="2017-09" db="EMBL/GenBank/DDBJ databases">
        <authorList>
            <person name="Ehlers B."/>
            <person name="Leendertz F.H."/>
        </authorList>
    </citation>
    <scope>NUCLEOTIDE SEQUENCE [LARGE SCALE GENOMIC DNA]</scope>
    <source>
        <strain evidence="3 5">Nm42</strain>
    </source>
</reference>
<dbReference type="InterPro" id="IPR009057">
    <property type="entry name" value="Homeodomain-like_sf"/>
</dbReference>
<proteinExistence type="predicted"/>
<dbReference type="KEGG" id="nur:ATY38_08205"/>
<dbReference type="KEGG" id="nur:ATY38_11575"/>
<dbReference type="Proteomes" id="UP000244110">
    <property type="component" value="Unassembled WGS sequence"/>
</dbReference>
<dbReference type="AlphaFoldDB" id="A0A0S3AL98"/>